<dbReference type="InterPro" id="IPR027417">
    <property type="entry name" value="P-loop_NTPase"/>
</dbReference>
<dbReference type="SUPFAM" id="SSF52540">
    <property type="entry name" value="P-loop containing nucleoside triphosphate hydrolases"/>
    <property type="match status" value="1"/>
</dbReference>
<dbReference type="PANTHER" id="PTHR32114">
    <property type="entry name" value="ABC TRANSPORTER ABCH.3"/>
    <property type="match status" value="1"/>
</dbReference>
<dbReference type="PANTHER" id="PTHR32114:SF2">
    <property type="entry name" value="ABC TRANSPORTER ABCH.3"/>
    <property type="match status" value="1"/>
</dbReference>
<protein>
    <submittedName>
        <fullName evidence="2">Recombination endonuclease subunit</fullName>
    </submittedName>
</protein>
<keyword evidence="2" id="KW-0378">Hydrolase</keyword>
<dbReference type="KEGG" id="vg:29059425"/>
<sequence>MKAFKLNKIKYKNILSIGATPVEIDLDAHHKTLITGTNGAGKSTMLEAICFALFGKPFRDIKKGMLINSINKKDMLVELWFNYGKDSYYIKRGQKPNIFEVKKNNQSIDEDASVKDFQDRFEQMIGMNMQSFKSTVVLGTAGYTPFMQLKPADRRTLVEDLLKTNVLAVMDKLNKTEIREINQKVSIVDVKKEGLDAQLKAQEEFAENQKKMSDDNISRYRDLYNQQVEEAKATKQKIAELTAQLDQIVIGDDPSPKYQEIASKITKINTEQSTLEKVVKLYDHGGACPTCRQELSDKSQVDSINDKIGKLSKGLKLLTETSTSLKSEVQEYNRVVAEYNRIKQEIASTTQTLIKTVEQAKRINTLIENASQEKIDNSDKIVDLQKDINVIVKEKSDLLMEKYQRGFLTDMLKDSGIKGAIISKYVPLFNKQINHYLKLLGGDYLFTLDEEFNETIKSRGRESFSYYSFSQGEKARIDIALLFTWRDIASKVSGVKISTMFLDEIFDGPCDVEAIKGINKILSEMTEQNIFIISHGDHNPEDYGQHIIMKKVGRFSVRVDNED</sequence>
<keyword evidence="2" id="KW-0255">Endonuclease</keyword>
<organism evidence="2 3">
    <name type="scientific">Morganella phage vB_MmoM_MP1</name>
    <dbReference type="NCBI Taxonomy" id="1852628"/>
    <lineage>
        <taxon>Viruses</taxon>
        <taxon>Duplodnaviria</taxon>
        <taxon>Heunggongvirae</taxon>
        <taxon>Uroviricota</taxon>
        <taxon>Caudoviricetes</taxon>
        <taxon>Pantevenvirales</taxon>
        <taxon>Straboviridae</taxon>
        <taxon>Gualtarvirus</taxon>
        <taxon>Gualtarvirus mp1</taxon>
    </lineage>
</organism>
<accession>A0A192YBB5</accession>
<dbReference type="Pfam" id="PF13476">
    <property type="entry name" value="AAA_23"/>
    <property type="match status" value="1"/>
</dbReference>
<dbReference type="GO" id="GO:0004519">
    <property type="term" value="F:endonuclease activity"/>
    <property type="evidence" value="ECO:0007669"/>
    <property type="project" value="UniProtKB-KW"/>
</dbReference>
<reference evidence="2 3" key="1">
    <citation type="submission" date="2016-04" db="EMBL/GenBank/DDBJ databases">
        <title>Comparative genomics of Morganella phages MP1 and MP2 define new clades among the T4 and T7-like Viruses.</title>
        <authorList>
            <person name="Pinto G."/>
            <person name="Oliveira A."/>
            <person name="Malgorzata L."/>
            <person name="Kropinski A."/>
            <person name="Azeredo J."/>
        </authorList>
    </citation>
    <scope>NUCLEOTIDE SEQUENCE [LARGE SCALE GENOMIC DNA]</scope>
</reference>
<dbReference type="GO" id="GO:0006302">
    <property type="term" value="P:double-strand break repair"/>
    <property type="evidence" value="ECO:0007669"/>
    <property type="project" value="InterPro"/>
</dbReference>
<dbReference type="Gene3D" id="3.40.50.300">
    <property type="entry name" value="P-loop containing nucleotide triphosphate hydrolases"/>
    <property type="match status" value="2"/>
</dbReference>
<dbReference type="RefSeq" id="YP_009279900.1">
    <property type="nucleotide sequence ID" value="NC_031020.1"/>
</dbReference>
<evidence type="ECO:0000313" key="3">
    <source>
        <dbReference type="Proteomes" id="UP000203816"/>
    </source>
</evidence>
<evidence type="ECO:0000313" key="2">
    <source>
        <dbReference type="EMBL" id="ANM46410.1"/>
    </source>
</evidence>
<feature type="domain" description="Rad50/SbcC-type AAA" evidence="1">
    <location>
        <begin position="8"/>
        <end position="310"/>
    </location>
</feature>
<proteinExistence type="predicted"/>
<name>A0A192YBB5_9CAUD</name>
<dbReference type="Proteomes" id="UP000203816">
    <property type="component" value="Segment"/>
</dbReference>
<dbReference type="OrthoDB" id="6017at10239"/>
<dbReference type="EMBL" id="KX078569">
    <property type="protein sequence ID" value="ANM46410.1"/>
    <property type="molecule type" value="Genomic_DNA"/>
</dbReference>
<dbReference type="GeneID" id="29059425"/>
<evidence type="ECO:0000259" key="1">
    <source>
        <dbReference type="Pfam" id="PF13476"/>
    </source>
</evidence>
<gene>
    <name evidence="2" type="ORF">MP1_gp0043</name>
</gene>
<dbReference type="GO" id="GO:0016887">
    <property type="term" value="F:ATP hydrolysis activity"/>
    <property type="evidence" value="ECO:0007669"/>
    <property type="project" value="InterPro"/>
</dbReference>
<dbReference type="SUPFAM" id="SSF75712">
    <property type="entry name" value="Rad50 coiled-coil Zn hook"/>
    <property type="match status" value="1"/>
</dbReference>
<keyword evidence="2" id="KW-0540">Nuclease</keyword>
<dbReference type="InterPro" id="IPR038729">
    <property type="entry name" value="Rad50/SbcC_AAA"/>
</dbReference>
<keyword evidence="3" id="KW-1185">Reference proteome</keyword>